<evidence type="ECO:0000256" key="6">
    <source>
        <dbReference type="ARBA" id="ARBA00023136"/>
    </source>
</evidence>
<sequence>MNSNSRKLALGLAVAATLAAPSAFATNGYFSHGYGMKGSGMGGVSTAMTHDTFGGANNPATMVWVGNRMDIGASWFNPERSASRSGSSMGLNGSSESDSTGFLVPEFGYNKMLNPNMSFGVTVYGNGGMNTDYPNAPINAGVCSGLSFTGAAGPYNLLCGTGNLGVDLMQLIIAPTWSYKLNENNSVGVSPLIAYQRFKAEGLQGFANFATDSTKLTNNGYDTSTGFGVRFGWYGKMSDTVSLGAAYSTKIAMSKFDKYASLFAEQGDFDIPSNFNLGLAFKISPTMLLGVDYQKIKYTDVKSVSNSSANGGSTMANTLGGADGRGFGWTDIDVWKIGVQYQHSDRLTIRAGIDRTDNPIRPADVTFNILAPGVVTNHYSVGFTMAMDKNTEITGAYTYVAEKKVSGSSLYATWLGAAGGGTEEIKMHQNIIGLSWSTKW</sequence>
<dbReference type="Gene3D" id="2.40.160.60">
    <property type="entry name" value="Outer membrane protein transport protein (OMPP1/FadL/TodX)"/>
    <property type="match status" value="1"/>
</dbReference>
<dbReference type="Proteomes" id="UP000178379">
    <property type="component" value="Unassembled WGS sequence"/>
</dbReference>
<feature type="signal peptide" evidence="8">
    <location>
        <begin position="1"/>
        <end position="25"/>
    </location>
</feature>
<accession>A0A1F6T996</accession>
<keyword evidence="4" id="KW-0812">Transmembrane</keyword>
<evidence type="ECO:0000256" key="4">
    <source>
        <dbReference type="ARBA" id="ARBA00022692"/>
    </source>
</evidence>
<organism evidence="9 10">
    <name type="scientific">Candidatus Muproteobacteria bacterium RBG_16_62_13</name>
    <dbReference type="NCBI Taxonomy" id="1817756"/>
    <lineage>
        <taxon>Bacteria</taxon>
        <taxon>Pseudomonadati</taxon>
        <taxon>Pseudomonadota</taxon>
        <taxon>Candidatus Muproteobacteria</taxon>
    </lineage>
</organism>
<keyword evidence="3" id="KW-1134">Transmembrane beta strand</keyword>
<keyword evidence="6" id="KW-0472">Membrane</keyword>
<dbReference type="SUPFAM" id="SSF56935">
    <property type="entry name" value="Porins"/>
    <property type="match status" value="1"/>
</dbReference>
<keyword evidence="5 8" id="KW-0732">Signal</keyword>
<comment type="subcellular location">
    <subcellularLocation>
        <location evidence="1">Cell outer membrane</location>
        <topology evidence="1">Multi-pass membrane protein</topology>
    </subcellularLocation>
</comment>
<evidence type="ECO:0000256" key="2">
    <source>
        <dbReference type="ARBA" id="ARBA00008163"/>
    </source>
</evidence>
<dbReference type="InterPro" id="IPR005017">
    <property type="entry name" value="OMPP1/FadL/TodX"/>
</dbReference>
<evidence type="ECO:0000256" key="3">
    <source>
        <dbReference type="ARBA" id="ARBA00022452"/>
    </source>
</evidence>
<evidence type="ECO:0000313" key="10">
    <source>
        <dbReference type="Proteomes" id="UP000178379"/>
    </source>
</evidence>
<gene>
    <name evidence="9" type="ORF">A2140_04810</name>
</gene>
<proteinExistence type="inferred from homology"/>
<feature type="chain" id="PRO_5009526614" evidence="8">
    <location>
        <begin position="26"/>
        <end position="440"/>
    </location>
</feature>
<reference evidence="9 10" key="1">
    <citation type="journal article" date="2016" name="Nat. Commun.">
        <title>Thousands of microbial genomes shed light on interconnected biogeochemical processes in an aquifer system.</title>
        <authorList>
            <person name="Anantharaman K."/>
            <person name="Brown C.T."/>
            <person name="Hug L.A."/>
            <person name="Sharon I."/>
            <person name="Castelle C.J."/>
            <person name="Probst A.J."/>
            <person name="Thomas B.C."/>
            <person name="Singh A."/>
            <person name="Wilkins M.J."/>
            <person name="Karaoz U."/>
            <person name="Brodie E.L."/>
            <person name="Williams K.H."/>
            <person name="Hubbard S.S."/>
            <person name="Banfield J.F."/>
        </authorList>
    </citation>
    <scope>NUCLEOTIDE SEQUENCE [LARGE SCALE GENOMIC DNA]</scope>
</reference>
<comment type="caution">
    <text evidence="9">The sequence shown here is derived from an EMBL/GenBank/DDBJ whole genome shotgun (WGS) entry which is preliminary data.</text>
</comment>
<dbReference type="GO" id="GO:0009279">
    <property type="term" value="C:cell outer membrane"/>
    <property type="evidence" value="ECO:0007669"/>
    <property type="project" value="UniProtKB-SubCell"/>
</dbReference>
<evidence type="ECO:0000256" key="8">
    <source>
        <dbReference type="SAM" id="SignalP"/>
    </source>
</evidence>
<evidence type="ECO:0000256" key="7">
    <source>
        <dbReference type="ARBA" id="ARBA00023237"/>
    </source>
</evidence>
<dbReference type="AlphaFoldDB" id="A0A1F6T996"/>
<evidence type="ECO:0000256" key="1">
    <source>
        <dbReference type="ARBA" id="ARBA00004571"/>
    </source>
</evidence>
<keyword evidence="7" id="KW-0998">Cell outer membrane</keyword>
<evidence type="ECO:0000313" key="9">
    <source>
        <dbReference type="EMBL" id="OGI41646.1"/>
    </source>
</evidence>
<dbReference type="EMBL" id="MFSQ01000004">
    <property type="protein sequence ID" value="OGI41646.1"/>
    <property type="molecule type" value="Genomic_DNA"/>
</dbReference>
<dbReference type="GO" id="GO:0015483">
    <property type="term" value="F:long-chain fatty acid transporting porin activity"/>
    <property type="evidence" value="ECO:0007669"/>
    <property type="project" value="TreeGrafter"/>
</dbReference>
<dbReference type="PANTHER" id="PTHR35093:SF8">
    <property type="entry name" value="OUTER MEMBRANE PROTEIN NMB0088-RELATED"/>
    <property type="match status" value="1"/>
</dbReference>
<dbReference type="Pfam" id="PF03349">
    <property type="entry name" value="Toluene_X"/>
    <property type="match status" value="1"/>
</dbReference>
<evidence type="ECO:0000256" key="5">
    <source>
        <dbReference type="ARBA" id="ARBA00022729"/>
    </source>
</evidence>
<dbReference type="PANTHER" id="PTHR35093">
    <property type="entry name" value="OUTER MEMBRANE PROTEIN NMB0088-RELATED"/>
    <property type="match status" value="1"/>
</dbReference>
<comment type="similarity">
    <text evidence="2">Belongs to the OmpP1/FadL family.</text>
</comment>
<name>A0A1F6T996_9PROT</name>
<protein>
    <submittedName>
        <fullName evidence="9">Long-chain fatty acid transporter</fullName>
    </submittedName>
</protein>